<dbReference type="InterPro" id="IPR013968">
    <property type="entry name" value="PKS_KR"/>
</dbReference>
<dbReference type="Proteomes" id="UP000720508">
    <property type="component" value="Unassembled WGS sequence"/>
</dbReference>
<dbReference type="EMBL" id="JAHLEM010001095">
    <property type="protein sequence ID" value="MBU3871492.1"/>
    <property type="molecule type" value="Genomic_DNA"/>
</dbReference>
<name>A0ABS6CX01_9ACTN</name>
<sequence length="69" mass="7084">AAELAAELGALGAEVTWAACDAADRDALAVLLADIPADHPLTAVIHAAGVLDDGIIESLTPERVERVLR</sequence>
<reference evidence="4 5" key="1">
    <citation type="submission" date="2021-06" db="EMBL/GenBank/DDBJ databases">
        <authorList>
            <person name="Pan X."/>
        </authorList>
    </citation>
    <scope>NUCLEOTIDE SEQUENCE [LARGE SCALE GENOMIC DNA]</scope>
    <source>
        <strain evidence="4 5">4503</strain>
    </source>
</reference>
<dbReference type="PANTHER" id="PTHR43775">
    <property type="entry name" value="FATTY ACID SYNTHASE"/>
    <property type="match status" value="1"/>
</dbReference>
<evidence type="ECO:0000259" key="3">
    <source>
        <dbReference type="Pfam" id="PF08659"/>
    </source>
</evidence>
<keyword evidence="5" id="KW-1185">Reference proteome</keyword>
<proteinExistence type="predicted"/>
<gene>
    <name evidence="4" type="ORF">KN815_47830</name>
</gene>
<evidence type="ECO:0000313" key="5">
    <source>
        <dbReference type="Proteomes" id="UP000720508"/>
    </source>
</evidence>
<dbReference type="PANTHER" id="PTHR43775:SF51">
    <property type="entry name" value="INACTIVE PHENOLPHTHIOCEROL SYNTHESIS POLYKETIDE SYNTHASE TYPE I PKS1-RELATED"/>
    <property type="match status" value="1"/>
</dbReference>
<accession>A0ABS6CX01</accession>
<keyword evidence="1" id="KW-0808">Transferase</keyword>
<dbReference type="Pfam" id="PF08659">
    <property type="entry name" value="KR"/>
    <property type="match status" value="1"/>
</dbReference>
<dbReference type="InterPro" id="IPR050091">
    <property type="entry name" value="PKS_NRPS_Biosynth_Enz"/>
</dbReference>
<evidence type="ECO:0000313" key="4">
    <source>
        <dbReference type="EMBL" id="MBU3871492.1"/>
    </source>
</evidence>
<comment type="caution">
    <text evidence="4">The sequence shown here is derived from an EMBL/GenBank/DDBJ whole genome shotgun (WGS) entry which is preliminary data.</text>
</comment>
<feature type="non-terminal residue" evidence="4">
    <location>
        <position position="69"/>
    </location>
</feature>
<evidence type="ECO:0000256" key="1">
    <source>
        <dbReference type="ARBA" id="ARBA00022679"/>
    </source>
</evidence>
<dbReference type="RefSeq" id="WP_216348031.1">
    <property type="nucleotide sequence ID" value="NZ_JAHLEM010001095.1"/>
</dbReference>
<feature type="domain" description="Ketoreductase (KR)" evidence="3">
    <location>
        <begin position="2"/>
        <end position="68"/>
    </location>
</feature>
<feature type="non-terminal residue" evidence="4">
    <location>
        <position position="1"/>
    </location>
</feature>
<evidence type="ECO:0000256" key="2">
    <source>
        <dbReference type="ARBA" id="ARBA00023268"/>
    </source>
</evidence>
<protein>
    <submittedName>
        <fullName evidence="4">KR domain-containing protein</fullName>
    </submittedName>
</protein>
<keyword evidence="2" id="KW-0511">Multifunctional enzyme</keyword>
<organism evidence="4 5">
    <name type="scientific">Streptomyces niphimycinicus</name>
    <dbReference type="NCBI Taxonomy" id="2842201"/>
    <lineage>
        <taxon>Bacteria</taxon>
        <taxon>Bacillati</taxon>
        <taxon>Actinomycetota</taxon>
        <taxon>Actinomycetes</taxon>
        <taxon>Kitasatosporales</taxon>
        <taxon>Streptomycetaceae</taxon>
        <taxon>Streptomyces</taxon>
    </lineage>
</organism>